<name>A0A9W8JP67_9AGAR</name>
<proteinExistence type="predicted"/>
<gene>
    <name evidence="2" type="ORF">NLJ89_g11541</name>
</gene>
<feature type="compositionally biased region" description="Polar residues" evidence="1">
    <location>
        <begin position="46"/>
        <end position="59"/>
    </location>
</feature>
<comment type="caution">
    <text evidence="2">The sequence shown here is derived from an EMBL/GenBank/DDBJ whole genome shotgun (WGS) entry which is preliminary data.</text>
</comment>
<dbReference type="AlphaFoldDB" id="A0A9W8JP67"/>
<evidence type="ECO:0000313" key="3">
    <source>
        <dbReference type="Proteomes" id="UP001148786"/>
    </source>
</evidence>
<keyword evidence="3" id="KW-1185">Reference proteome</keyword>
<dbReference type="Proteomes" id="UP001148786">
    <property type="component" value="Unassembled WGS sequence"/>
</dbReference>
<sequence length="101" mass="11013">MTAITKDLPFTSWAEQLQNQKSLGQRAMFVVYRDMAKSHPTRCKTMISSGGPTEETTVPGQPDELTPRVSYITTAGRHPEDKGSTFMAIAVCIGKVQAAPL</sequence>
<reference evidence="2" key="1">
    <citation type="submission" date="2022-07" db="EMBL/GenBank/DDBJ databases">
        <title>Genome Sequence of Agrocybe chaxingu.</title>
        <authorList>
            <person name="Buettner E."/>
        </authorList>
    </citation>
    <scope>NUCLEOTIDE SEQUENCE</scope>
    <source>
        <strain evidence="2">MP-N11</strain>
    </source>
</reference>
<evidence type="ECO:0000256" key="1">
    <source>
        <dbReference type="SAM" id="MobiDB-lite"/>
    </source>
</evidence>
<evidence type="ECO:0000313" key="2">
    <source>
        <dbReference type="EMBL" id="KAJ3489323.1"/>
    </source>
</evidence>
<protein>
    <submittedName>
        <fullName evidence="2">Uncharacterized protein</fullName>
    </submittedName>
</protein>
<dbReference type="EMBL" id="JANKHO010002735">
    <property type="protein sequence ID" value="KAJ3489323.1"/>
    <property type="molecule type" value="Genomic_DNA"/>
</dbReference>
<organism evidence="2 3">
    <name type="scientific">Agrocybe chaxingu</name>
    <dbReference type="NCBI Taxonomy" id="84603"/>
    <lineage>
        <taxon>Eukaryota</taxon>
        <taxon>Fungi</taxon>
        <taxon>Dikarya</taxon>
        <taxon>Basidiomycota</taxon>
        <taxon>Agaricomycotina</taxon>
        <taxon>Agaricomycetes</taxon>
        <taxon>Agaricomycetidae</taxon>
        <taxon>Agaricales</taxon>
        <taxon>Agaricineae</taxon>
        <taxon>Strophariaceae</taxon>
        <taxon>Agrocybe</taxon>
    </lineage>
</organism>
<accession>A0A9W8JP67</accession>
<feature type="region of interest" description="Disordered" evidence="1">
    <location>
        <begin position="42"/>
        <end position="66"/>
    </location>
</feature>